<name>A0ABQ5T708_9CAUL</name>
<evidence type="ECO:0000313" key="1">
    <source>
        <dbReference type="EMBL" id="GLK47870.1"/>
    </source>
</evidence>
<dbReference type="RefSeq" id="WP_271164143.1">
    <property type="nucleotide sequence ID" value="NZ_BSFD01000002.1"/>
</dbReference>
<evidence type="ECO:0008006" key="3">
    <source>
        <dbReference type="Google" id="ProtNLM"/>
    </source>
</evidence>
<keyword evidence="2" id="KW-1185">Reference proteome</keyword>
<evidence type="ECO:0000313" key="2">
    <source>
        <dbReference type="Proteomes" id="UP001143509"/>
    </source>
</evidence>
<gene>
    <name evidence="1" type="ORF">GCM10017620_08430</name>
</gene>
<reference evidence="1" key="2">
    <citation type="submission" date="2023-01" db="EMBL/GenBank/DDBJ databases">
        <authorList>
            <person name="Sun Q."/>
            <person name="Evtushenko L."/>
        </authorList>
    </citation>
    <scope>NUCLEOTIDE SEQUENCE</scope>
    <source>
        <strain evidence="1">VKM B-1499</strain>
    </source>
</reference>
<reference evidence="1" key="1">
    <citation type="journal article" date="2014" name="Int. J. Syst. Evol. Microbiol.">
        <title>Complete genome of a new Firmicutes species belonging to the dominant human colonic microbiota ('Ruminococcus bicirculans') reveals two chromosomes and a selective capacity to utilize plant glucans.</title>
        <authorList>
            <consortium name="NISC Comparative Sequencing Program"/>
            <person name="Wegmann U."/>
            <person name="Louis P."/>
            <person name="Goesmann A."/>
            <person name="Henrissat B."/>
            <person name="Duncan S.H."/>
            <person name="Flint H.J."/>
        </authorList>
    </citation>
    <scope>NUCLEOTIDE SEQUENCE</scope>
    <source>
        <strain evidence="1">VKM B-1499</strain>
    </source>
</reference>
<accession>A0ABQ5T708</accession>
<comment type="caution">
    <text evidence="1">The sequence shown here is derived from an EMBL/GenBank/DDBJ whole genome shotgun (WGS) entry which is preliminary data.</text>
</comment>
<sequence>MVVALTLASLLMQTAPNPGAHSGVGLVSYEEAVRCAGLTQAASELEGGESTEGQRLYDAALFWSLAAMQAGTAAGKPAPAAEADQTRARIEAVRRLNADAPAARAALQRCLQKTPDLN</sequence>
<dbReference type="EMBL" id="BSFD01000002">
    <property type="protein sequence ID" value="GLK47870.1"/>
    <property type="molecule type" value="Genomic_DNA"/>
</dbReference>
<dbReference type="Proteomes" id="UP001143509">
    <property type="component" value="Unassembled WGS sequence"/>
</dbReference>
<organism evidence="1 2">
    <name type="scientific">Brevundimonas intermedia</name>
    <dbReference type="NCBI Taxonomy" id="74315"/>
    <lineage>
        <taxon>Bacteria</taxon>
        <taxon>Pseudomonadati</taxon>
        <taxon>Pseudomonadota</taxon>
        <taxon>Alphaproteobacteria</taxon>
        <taxon>Caulobacterales</taxon>
        <taxon>Caulobacteraceae</taxon>
        <taxon>Brevundimonas</taxon>
    </lineage>
</organism>
<protein>
    <recommendedName>
        <fullName evidence="3">Sel1 repeat family protein</fullName>
    </recommendedName>
</protein>
<proteinExistence type="predicted"/>